<evidence type="ECO:0000256" key="1">
    <source>
        <dbReference type="SAM" id="SignalP"/>
    </source>
</evidence>
<gene>
    <name evidence="2" type="ORF">INT47_001509</name>
</gene>
<keyword evidence="3" id="KW-1185">Reference proteome</keyword>
<evidence type="ECO:0000313" key="3">
    <source>
        <dbReference type="Proteomes" id="UP000603453"/>
    </source>
</evidence>
<feature type="signal peptide" evidence="1">
    <location>
        <begin position="1"/>
        <end position="19"/>
    </location>
</feature>
<dbReference type="Proteomes" id="UP000603453">
    <property type="component" value="Unassembled WGS sequence"/>
</dbReference>
<keyword evidence="1" id="KW-0732">Signal</keyword>
<dbReference type="EMBL" id="JAEPRD010000071">
    <property type="protein sequence ID" value="KAG2201460.1"/>
    <property type="molecule type" value="Genomic_DNA"/>
</dbReference>
<comment type="caution">
    <text evidence="2">The sequence shown here is derived from an EMBL/GenBank/DDBJ whole genome shotgun (WGS) entry which is preliminary data.</text>
</comment>
<sequence length="121" mass="13606">MKLISILFLTVLFVYSVASDKTYYSYSCYLQDDDGSYCIVPGVEETMCGTRGAGYVLKSCEKKNKTDCRACSVPRLIGYKKIAEQFVGKWCKYKGGSLGKYNSDISTCDEDDIIFTDIYPN</sequence>
<name>A0A8H7R050_9FUNG</name>
<accession>A0A8H7R050</accession>
<organism evidence="2 3">
    <name type="scientific">Mucor saturninus</name>
    <dbReference type="NCBI Taxonomy" id="64648"/>
    <lineage>
        <taxon>Eukaryota</taxon>
        <taxon>Fungi</taxon>
        <taxon>Fungi incertae sedis</taxon>
        <taxon>Mucoromycota</taxon>
        <taxon>Mucoromycotina</taxon>
        <taxon>Mucoromycetes</taxon>
        <taxon>Mucorales</taxon>
        <taxon>Mucorineae</taxon>
        <taxon>Mucoraceae</taxon>
        <taxon>Mucor</taxon>
    </lineage>
</organism>
<protein>
    <submittedName>
        <fullName evidence="2">Uncharacterized protein</fullName>
    </submittedName>
</protein>
<feature type="chain" id="PRO_5034385529" evidence="1">
    <location>
        <begin position="20"/>
        <end position="121"/>
    </location>
</feature>
<reference evidence="2" key="1">
    <citation type="submission" date="2020-12" db="EMBL/GenBank/DDBJ databases">
        <title>Metabolic potential, ecology and presence of endohyphal bacteria is reflected in genomic diversity of Mucoromycotina.</title>
        <authorList>
            <person name="Muszewska A."/>
            <person name="Okrasinska A."/>
            <person name="Steczkiewicz K."/>
            <person name="Drgas O."/>
            <person name="Orlowska M."/>
            <person name="Perlinska-Lenart U."/>
            <person name="Aleksandrzak-Piekarczyk T."/>
            <person name="Szatraj K."/>
            <person name="Zielenkiewicz U."/>
            <person name="Pilsyk S."/>
            <person name="Malc E."/>
            <person name="Mieczkowski P."/>
            <person name="Kruszewska J.S."/>
            <person name="Biernat P."/>
            <person name="Pawlowska J."/>
        </authorList>
    </citation>
    <scope>NUCLEOTIDE SEQUENCE</scope>
    <source>
        <strain evidence="2">WA0000017839</strain>
    </source>
</reference>
<evidence type="ECO:0000313" key="2">
    <source>
        <dbReference type="EMBL" id="KAG2201460.1"/>
    </source>
</evidence>
<proteinExistence type="predicted"/>
<dbReference type="AlphaFoldDB" id="A0A8H7R050"/>